<keyword evidence="12" id="KW-0966">Cell projection</keyword>
<evidence type="ECO:0000256" key="4">
    <source>
        <dbReference type="ARBA" id="ARBA00007974"/>
    </source>
</evidence>
<name>A0A8J7KGV7_9NEIS</name>
<evidence type="ECO:0000259" key="11">
    <source>
        <dbReference type="SMART" id="SM00047"/>
    </source>
</evidence>
<dbReference type="InterPro" id="IPR013377">
    <property type="entry name" value="FlgJ"/>
</dbReference>
<dbReference type="InterPro" id="IPR002901">
    <property type="entry name" value="MGlyc_endo_b_GlcNAc-like_dom"/>
</dbReference>
<keyword evidence="13" id="KW-1185">Reference proteome</keyword>
<dbReference type="InterPro" id="IPR019301">
    <property type="entry name" value="Flagellar_prot_FlgJ_N"/>
</dbReference>
<dbReference type="RefSeq" id="WP_194117312.1">
    <property type="nucleotide sequence ID" value="NZ_JADFUA010000013.1"/>
</dbReference>
<dbReference type="Gene3D" id="1.10.530.10">
    <property type="match status" value="1"/>
</dbReference>
<dbReference type="Pfam" id="PF10135">
    <property type="entry name" value="Rod-binding"/>
    <property type="match status" value="1"/>
</dbReference>
<dbReference type="SMART" id="SM00047">
    <property type="entry name" value="LYZ2"/>
    <property type="match status" value="1"/>
</dbReference>
<dbReference type="GO" id="GO:0042597">
    <property type="term" value="C:periplasmic space"/>
    <property type="evidence" value="ECO:0007669"/>
    <property type="project" value="UniProtKB-SubCell"/>
</dbReference>
<comment type="similarity">
    <text evidence="4">In the C-terminal section; belongs to the glycosyl hydrolase 73 family.</text>
</comment>
<dbReference type="InterPro" id="IPR051056">
    <property type="entry name" value="Glycosyl_Hydrolase_73"/>
</dbReference>
<keyword evidence="9" id="KW-0961">Cell wall biogenesis/degradation</keyword>
<gene>
    <name evidence="12" type="primary">flgJ</name>
    <name evidence="12" type="ORF">INR99_15600</name>
</gene>
<reference evidence="12 13" key="1">
    <citation type="submission" date="2020-10" db="EMBL/GenBank/DDBJ databases">
        <title>The genome sequence of Chitinilyticum litopenaei 4Y14.</title>
        <authorList>
            <person name="Liu Y."/>
        </authorList>
    </citation>
    <scope>NUCLEOTIDE SEQUENCE [LARGE SCALE GENOMIC DNA]</scope>
    <source>
        <strain evidence="12 13">4Y14</strain>
    </source>
</reference>
<organism evidence="12 13">
    <name type="scientific">Chitinilyticum piscinae</name>
    <dbReference type="NCBI Taxonomy" id="2866724"/>
    <lineage>
        <taxon>Bacteria</taxon>
        <taxon>Pseudomonadati</taxon>
        <taxon>Pseudomonadota</taxon>
        <taxon>Betaproteobacteria</taxon>
        <taxon>Neisseriales</taxon>
        <taxon>Chitinibacteraceae</taxon>
        <taxon>Chitinilyticum</taxon>
    </lineage>
</organism>
<evidence type="ECO:0000256" key="7">
    <source>
        <dbReference type="ARBA" id="ARBA00022801"/>
    </source>
</evidence>
<evidence type="ECO:0000256" key="8">
    <source>
        <dbReference type="ARBA" id="ARBA00023295"/>
    </source>
</evidence>
<evidence type="ECO:0000313" key="13">
    <source>
        <dbReference type="Proteomes" id="UP000604481"/>
    </source>
</evidence>
<dbReference type="GO" id="GO:0071973">
    <property type="term" value="P:bacterial-type flagellum-dependent cell motility"/>
    <property type="evidence" value="ECO:0007669"/>
    <property type="project" value="TreeGrafter"/>
</dbReference>
<evidence type="ECO:0000256" key="1">
    <source>
        <dbReference type="ARBA" id="ARBA00002954"/>
    </source>
</evidence>
<comment type="similarity">
    <text evidence="3">In the N-terminal section; belongs to the FlgJ family.</text>
</comment>
<dbReference type="EMBL" id="JADFUA010000013">
    <property type="protein sequence ID" value="MBE9610764.1"/>
    <property type="molecule type" value="Genomic_DNA"/>
</dbReference>
<evidence type="ECO:0000256" key="6">
    <source>
        <dbReference type="ARBA" id="ARBA00022764"/>
    </source>
</evidence>
<sequence length="301" mass="31858">MAYTPAVTASVAIDPRGVESLRRQKADVATRGVAQQFESLLLQQMLASMREASPRYADEDQGSSQDLFRSMYDKQLAQTWSAKGGVGLADMILRQLNQQRGVVAGNRASITPHMLRKPENSESSGGLAGVAAKTAVQAVQGAPAPIKAFIDKVGDAATAVARQLNVSPAMLIGHAALESGWGSKSIKDAEGNETWNLFGIKAGKSWGGKTVDVLTTEYVDGAPQKRVEKFRAYGSLDEAFADYASLLQRRYAGVVGAGDDSARFGRALASGGYATAPDYARRVTQVVQSVQSRLAGSSLSA</sequence>
<dbReference type="AlphaFoldDB" id="A0A8J7KGV7"/>
<comment type="caution">
    <text evidence="12">The sequence shown here is derived from an EMBL/GenBank/DDBJ whole genome shotgun (WGS) entry which is preliminary data.</text>
</comment>
<comment type="subcellular location">
    <subcellularLocation>
        <location evidence="2">Periplasm</location>
    </subcellularLocation>
</comment>
<comment type="function">
    <text evidence="1">Flagellum-specific muramidase which hydrolyzes the peptidoglycan layer to assemble the rod structure in the periplasmic space.</text>
</comment>
<evidence type="ECO:0000256" key="5">
    <source>
        <dbReference type="ARBA" id="ARBA00013433"/>
    </source>
</evidence>
<keyword evidence="7 12" id="KW-0378">Hydrolase</keyword>
<dbReference type="Gene3D" id="2.10.70.40">
    <property type="entry name" value="peptidoglycan hydrolase"/>
    <property type="match status" value="1"/>
</dbReference>
<evidence type="ECO:0000256" key="9">
    <source>
        <dbReference type="ARBA" id="ARBA00023316"/>
    </source>
</evidence>
<feature type="domain" description="Mannosyl-glycoprotein endo-beta-N-acetylglucosamidase-like" evidence="11">
    <location>
        <begin position="141"/>
        <end position="298"/>
    </location>
</feature>
<dbReference type="GO" id="GO:0004040">
    <property type="term" value="F:amidase activity"/>
    <property type="evidence" value="ECO:0007669"/>
    <property type="project" value="InterPro"/>
</dbReference>
<protein>
    <recommendedName>
        <fullName evidence="5">Peptidoglycan hydrolase FlgJ</fullName>
    </recommendedName>
    <alternativeName>
        <fullName evidence="10">Muramidase FlgJ</fullName>
    </alternativeName>
</protein>
<dbReference type="PANTHER" id="PTHR33308">
    <property type="entry name" value="PEPTIDOGLYCAN HYDROLASE FLGJ"/>
    <property type="match status" value="1"/>
</dbReference>
<evidence type="ECO:0000313" key="12">
    <source>
        <dbReference type="EMBL" id="MBE9610764.1"/>
    </source>
</evidence>
<dbReference type="GO" id="GO:0071555">
    <property type="term" value="P:cell wall organization"/>
    <property type="evidence" value="ECO:0007669"/>
    <property type="project" value="UniProtKB-KW"/>
</dbReference>
<keyword evidence="12" id="KW-0282">Flagellum</keyword>
<dbReference type="NCBIfam" id="TIGR02541">
    <property type="entry name" value="flagell_FlgJ"/>
    <property type="match status" value="1"/>
</dbReference>
<dbReference type="GO" id="GO:0044780">
    <property type="term" value="P:bacterial-type flagellum assembly"/>
    <property type="evidence" value="ECO:0007669"/>
    <property type="project" value="InterPro"/>
</dbReference>
<dbReference type="Pfam" id="PF01832">
    <property type="entry name" value="Glucosaminidase"/>
    <property type="match status" value="1"/>
</dbReference>
<proteinExistence type="inferred from homology"/>
<evidence type="ECO:0000256" key="3">
    <source>
        <dbReference type="ARBA" id="ARBA00006880"/>
    </source>
</evidence>
<evidence type="ECO:0000256" key="10">
    <source>
        <dbReference type="ARBA" id="ARBA00030835"/>
    </source>
</evidence>
<keyword evidence="12" id="KW-0969">Cilium</keyword>
<dbReference type="GO" id="GO:0016798">
    <property type="term" value="F:hydrolase activity, acting on glycosyl bonds"/>
    <property type="evidence" value="ECO:0007669"/>
    <property type="project" value="UniProtKB-KW"/>
</dbReference>
<evidence type="ECO:0000256" key="2">
    <source>
        <dbReference type="ARBA" id="ARBA00004418"/>
    </source>
</evidence>
<accession>A0A8J7KGV7</accession>
<dbReference type="PRINTS" id="PR01002">
    <property type="entry name" value="FLGFLGJ"/>
</dbReference>
<dbReference type="Proteomes" id="UP000604481">
    <property type="component" value="Unassembled WGS sequence"/>
</dbReference>
<dbReference type="PANTHER" id="PTHR33308:SF9">
    <property type="entry name" value="PEPTIDOGLYCAN HYDROLASE FLGJ"/>
    <property type="match status" value="1"/>
</dbReference>
<keyword evidence="8" id="KW-0326">Glycosidase</keyword>
<keyword evidence="6" id="KW-0574">Periplasm</keyword>